<gene>
    <name evidence="7" type="ORF">ATK78_2036</name>
</gene>
<keyword evidence="3" id="KW-1015">Disulfide bond</keyword>
<dbReference type="AlphaFoldDB" id="A0A4V6PW15"/>
<dbReference type="GO" id="GO:0017004">
    <property type="term" value="P:cytochrome complex assembly"/>
    <property type="evidence" value="ECO:0007669"/>
    <property type="project" value="UniProtKB-KW"/>
</dbReference>
<dbReference type="EMBL" id="SNYC01000004">
    <property type="protein sequence ID" value="TDQ09877.1"/>
    <property type="molecule type" value="Genomic_DNA"/>
</dbReference>
<keyword evidence="4" id="KW-0676">Redox-active center</keyword>
<keyword evidence="7" id="KW-0413">Isomerase</keyword>
<evidence type="ECO:0000313" key="7">
    <source>
        <dbReference type="EMBL" id="TDQ09877.1"/>
    </source>
</evidence>
<dbReference type="InterPro" id="IPR050553">
    <property type="entry name" value="Thioredoxin_ResA/DsbE_sf"/>
</dbReference>
<dbReference type="GO" id="GO:0016491">
    <property type="term" value="F:oxidoreductase activity"/>
    <property type="evidence" value="ECO:0007669"/>
    <property type="project" value="InterPro"/>
</dbReference>
<dbReference type="RefSeq" id="WP_133575928.1">
    <property type="nucleotide sequence ID" value="NZ_SNYC01000004.1"/>
</dbReference>
<comment type="subcellular location">
    <subcellularLocation>
        <location evidence="1">Cell envelope</location>
    </subcellularLocation>
</comment>
<dbReference type="InterPro" id="IPR000866">
    <property type="entry name" value="AhpC/TSA"/>
</dbReference>
<evidence type="ECO:0000259" key="6">
    <source>
        <dbReference type="PROSITE" id="PS51352"/>
    </source>
</evidence>
<evidence type="ECO:0000256" key="1">
    <source>
        <dbReference type="ARBA" id="ARBA00004196"/>
    </source>
</evidence>
<name>A0A4V6PW15_9SPHI</name>
<dbReference type="Pfam" id="PF00578">
    <property type="entry name" value="AhpC-TSA"/>
    <property type="match status" value="1"/>
</dbReference>
<dbReference type="InterPro" id="IPR036249">
    <property type="entry name" value="Thioredoxin-like_sf"/>
</dbReference>
<comment type="caution">
    <text evidence="7">The sequence shown here is derived from an EMBL/GenBank/DDBJ whole genome shotgun (WGS) entry which is preliminary data.</text>
</comment>
<sequence length="488" mass="55546">MLKKITFLAVALLNIVPVFSGSAQQIFTISGKITGAAKDFVILSHKDRYNIFNEHDTITLKRDGSFTHKYNLDKYSSSAELKVSDAKIIMIYGFPNKKLILNYTSADNKTAFKGDLARIQEYLAFADENGKQLNQYYSKRNPNYNSFITGSKDFAGMDSVTTDQITALEKYFVNTKSISEKEFLKQQRWNFVFKNLQKKVYFEFDHRKYKYFQEAGKPTSQTFKYSEEIDFNNPQLLLNASYLDFVADCFSALIGSQTEIEPSIANFIPLINRVVDAYSKNILCNHILKIALINASFDSVTDLSSVEKSNYAQSIVGFMKTAGQKEGMRPTLVQLEKHLNKAMHFLDGLKKGKMAPSFQYKDLNGNKIELSSLKGKYIYIDAWFTGCTPCAEVYPYWNKLVDQFKGRQDIAFVSVCFDTGENIWKPWVEKYKIQGSVGISLMFDPEGFSTKYKTNSAPTYILIDKEGKIMDPRADGPKTIDLAKLLAE</sequence>
<accession>A0A4V6PW15</accession>
<proteinExistence type="predicted"/>
<dbReference type="SUPFAM" id="SSF52833">
    <property type="entry name" value="Thioredoxin-like"/>
    <property type="match status" value="1"/>
</dbReference>
<dbReference type="CDD" id="cd02966">
    <property type="entry name" value="TlpA_like_family"/>
    <property type="match status" value="1"/>
</dbReference>
<protein>
    <submittedName>
        <fullName evidence="7">Thiol-disulfide isomerase/thioredoxin</fullName>
    </submittedName>
</protein>
<dbReference type="Gene3D" id="3.40.30.10">
    <property type="entry name" value="Glutaredoxin"/>
    <property type="match status" value="1"/>
</dbReference>
<dbReference type="GO" id="GO:0030313">
    <property type="term" value="C:cell envelope"/>
    <property type="evidence" value="ECO:0007669"/>
    <property type="project" value="UniProtKB-SubCell"/>
</dbReference>
<keyword evidence="8" id="KW-1185">Reference proteome</keyword>
<organism evidence="7 8">
    <name type="scientific">Pedobacter metabolipauper</name>
    <dbReference type="NCBI Taxonomy" id="425513"/>
    <lineage>
        <taxon>Bacteria</taxon>
        <taxon>Pseudomonadati</taxon>
        <taxon>Bacteroidota</taxon>
        <taxon>Sphingobacteriia</taxon>
        <taxon>Sphingobacteriales</taxon>
        <taxon>Sphingobacteriaceae</taxon>
        <taxon>Pedobacter</taxon>
    </lineage>
</organism>
<dbReference type="PANTHER" id="PTHR42852">
    <property type="entry name" value="THIOL:DISULFIDE INTERCHANGE PROTEIN DSBE"/>
    <property type="match status" value="1"/>
</dbReference>
<dbReference type="PROSITE" id="PS51352">
    <property type="entry name" value="THIOREDOXIN_2"/>
    <property type="match status" value="1"/>
</dbReference>
<feature type="signal peptide" evidence="5">
    <location>
        <begin position="1"/>
        <end position="23"/>
    </location>
</feature>
<keyword evidence="2" id="KW-0201">Cytochrome c-type biogenesis</keyword>
<feature type="chain" id="PRO_5020897681" evidence="5">
    <location>
        <begin position="24"/>
        <end position="488"/>
    </location>
</feature>
<dbReference type="GO" id="GO:0016853">
    <property type="term" value="F:isomerase activity"/>
    <property type="evidence" value="ECO:0007669"/>
    <property type="project" value="UniProtKB-KW"/>
</dbReference>
<dbReference type="OrthoDB" id="1095575at2"/>
<evidence type="ECO:0000256" key="5">
    <source>
        <dbReference type="SAM" id="SignalP"/>
    </source>
</evidence>
<evidence type="ECO:0000256" key="4">
    <source>
        <dbReference type="ARBA" id="ARBA00023284"/>
    </source>
</evidence>
<dbReference type="PANTHER" id="PTHR42852:SF6">
    <property type="entry name" value="THIOL:DISULFIDE INTERCHANGE PROTEIN DSBE"/>
    <property type="match status" value="1"/>
</dbReference>
<reference evidence="7 8" key="1">
    <citation type="submission" date="2019-03" db="EMBL/GenBank/DDBJ databases">
        <title>Genomic Encyclopedia of Archaeal and Bacterial Type Strains, Phase II (KMG-II): from individual species to whole genera.</title>
        <authorList>
            <person name="Goeker M."/>
        </authorList>
    </citation>
    <scope>NUCLEOTIDE SEQUENCE [LARGE SCALE GENOMIC DNA]</scope>
    <source>
        <strain evidence="7 8">DSM 19035</strain>
    </source>
</reference>
<evidence type="ECO:0000313" key="8">
    <source>
        <dbReference type="Proteomes" id="UP000295620"/>
    </source>
</evidence>
<evidence type="ECO:0000256" key="2">
    <source>
        <dbReference type="ARBA" id="ARBA00022748"/>
    </source>
</evidence>
<dbReference type="Proteomes" id="UP000295620">
    <property type="component" value="Unassembled WGS sequence"/>
</dbReference>
<feature type="domain" description="Thioredoxin" evidence="6">
    <location>
        <begin position="349"/>
        <end position="488"/>
    </location>
</feature>
<evidence type="ECO:0000256" key="3">
    <source>
        <dbReference type="ARBA" id="ARBA00023157"/>
    </source>
</evidence>
<dbReference type="GO" id="GO:0016209">
    <property type="term" value="F:antioxidant activity"/>
    <property type="evidence" value="ECO:0007669"/>
    <property type="project" value="InterPro"/>
</dbReference>
<keyword evidence="5" id="KW-0732">Signal</keyword>
<dbReference type="InterPro" id="IPR013766">
    <property type="entry name" value="Thioredoxin_domain"/>
</dbReference>